<dbReference type="AlphaFoldDB" id="D4YQI9"/>
<evidence type="ECO:0000256" key="5">
    <source>
        <dbReference type="ARBA" id="ARBA00023088"/>
    </source>
</evidence>
<protein>
    <submittedName>
        <fullName evidence="11">LPXTG-motif cell wall anchor domain protein</fullName>
    </submittedName>
</protein>
<dbReference type="Pfam" id="PF19407">
    <property type="entry name" value="DUF5979"/>
    <property type="match status" value="4"/>
</dbReference>
<dbReference type="Pfam" id="PF05737">
    <property type="entry name" value="Collagen_bind"/>
    <property type="match status" value="1"/>
</dbReference>
<proteinExistence type="predicted"/>
<keyword evidence="2" id="KW-0134">Cell wall</keyword>
<dbReference type="STRING" id="585530.HMPREF0183_2199"/>
<evidence type="ECO:0000256" key="1">
    <source>
        <dbReference type="ARBA" id="ARBA00004191"/>
    </source>
</evidence>
<keyword evidence="7" id="KW-0812">Transmembrane</keyword>
<gene>
    <name evidence="11" type="ORF">HMPREF0183_2199</name>
</gene>
<dbReference type="eggNOG" id="ENOG5033R25">
    <property type="taxonomic scope" value="Bacteria"/>
</dbReference>
<comment type="caution">
    <text evidence="11">The sequence shown here is derived from an EMBL/GenBank/DDBJ whole genome shotgun (WGS) entry which is preliminary data.</text>
</comment>
<dbReference type="InterPro" id="IPR008966">
    <property type="entry name" value="Adhesion_dom_sf"/>
</dbReference>
<dbReference type="GO" id="GO:0007155">
    <property type="term" value="P:cell adhesion"/>
    <property type="evidence" value="ECO:0007669"/>
    <property type="project" value="InterPro"/>
</dbReference>
<feature type="transmembrane region" description="Helical" evidence="7">
    <location>
        <begin position="789"/>
        <end position="811"/>
    </location>
</feature>
<evidence type="ECO:0000259" key="10">
    <source>
        <dbReference type="Pfam" id="PF19407"/>
    </source>
</evidence>
<dbReference type="GO" id="GO:0005518">
    <property type="term" value="F:collagen binding"/>
    <property type="evidence" value="ECO:0007669"/>
    <property type="project" value="InterPro"/>
</dbReference>
<feature type="domain" description="DUF5979" evidence="10">
    <location>
        <begin position="327"/>
        <end position="422"/>
    </location>
</feature>
<feature type="domain" description="DUF5979" evidence="10">
    <location>
        <begin position="539"/>
        <end position="638"/>
    </location>
</feature>
<feature type="signal peptide" evidence="8">
    <location>
        <begin position="1"/>
        <end position="27"/>
    </location>
</feature>
<dbReference type="EMBL" id="ADNU01000074">
    <property type="protein sequence ID" value="EFG46477.1"/>
    <property type="molecule type" value="Genomic_DNA"/>
</dbReference>
<dbReference type="InterPro" id="IPR011252">
    <property type="entry name" value="Fibrogen-bd_dom1"/>
</dbReference>
<feature type="region of interest" description="Disordered" evidence="6">
    <location>
        <begin position="747"/>
        <end position="789"/>
    </location>
</feature>
<name>D4YQI9_9MICO</name>
<keyword evidence="3" id="KW-0964">Secreted</keyword>
<dbReference type="Gene3D" id="2.60.40.740">
    <property type="match status" value="1"/>
</dbReference>
<sequence length="817" mass="86044">MHLISKVIALTCAMFMVTGMGVTAAQAADSFATEATVSNLHFVKESVEENKKAELSGEWSLPDNPGTPAGFTLALPEELQGNVDSFNLTSSDGSGEIVGQCKATATELTCTISDDYIKKNPIGLKGTFNFWVTVKVDVEEIEHKEFTFDNVEGKMPGIDVTPRKCTVGCDFTGQDSRKFGYYHNDGEFVSWWIDIEAPKEGMAGGEQIVVDDIIGPNQRIDADKIKVQKATEIYDAGDGKQTPHYTKDLPKSDFTVENDGAKVSWTAEKGAYYRINIPADTTDSGASGEYTNQAKVTVGTTTRTTEVVTVKRTGGGGTGIGTNVGRFDITKKIAGDAKIAADQAFTVNYTVTQPNGEKKTGTLTVKGGETVKSPEFPKDSTVHLDEVKPADSASVKWEKPKFSKNDFTLVGGTATAVDLTNTANLQKGKFSAKKAIEGTGKHRVDDSTTFTLNYSYPAGDGFEAGSGKLELPASGETVESDALPVGAELTLSEEAPAEIPGATWGEPQISPNTLTISADGTDATAVTVTNPITDNVGAFSVTKSLSGDGVDTVPEGTVFTVKYSYPADDSLGIKAGEGTVEVKAGDTAKVDNLPAGAKVTLTEVTAEDPDGAEWGEPVFDHSEFTVLKDNTVAINLDNPVHLRTAAFSLKKQLDGSGKELVDDNAVFTVEYSYPAGPGYDAGQGTLDLRADGSAVESPQLPVNAKIHLEEKTPEAVEGGSWTGHKFSDNDFALTDSADVSVVLTNTIDKPKEETPSTPPSTPSSPAPSTPGSTQPPKDSGDNLPRTGGAAWGVLGAGLALLVGGSALVLAMKRKRLN</sequence>
<feature type="chain" id="PRO_5003068105" evidence="8">
    <location>
        <begin position="28"/>
        <end position="817"/>
    </location>
</feature>
<evidence type="ECO:0000256" key="3">
    <source>
        <dbReference type="ARBA" id="ARBA00022525"/>
    </source>
</evidence>
<feature type="compositionally biased region" description="Pro residues" evidence="6">
    <location>
        <begin position="756"/>
        <end position="768"/>
    </location>
</feature>
<dbReference type="Proteomes" id="UP000005714">
    <property type="component" value="Unassembled WGS sequence"/>
</dbReference>
<evidence type="ECO:0000256" key="2">
    <source>
        <dbReference type="ARBA" id="ARBA00022512"/>
    </source>
</evidence>
<feature type="domain" description="DUF5979" evidence="10">
    <location>
        <begin position="430"/>
        <end position="530"/>
    </location>
</feature>
<evidence type="ECO:0000256" key="8">
    <source>
        <dbReference type="SAM" id="SignalP"/>
    </source>
</evidence>
<dbReference type="Gene3D" id="2.60.40.1140">
    <property type="entry name" value="Collagen-binding surface protein Cna, B-type domain"/>
    <property type="match status" value="1"/>
</dbReference>
<dbReference type="InterPro" id="IPR046022">
    <property type="entry name" value="DUF5979"/>
</dbReference>
<evidence type="ECO:0000256" key="4">
    <source>
        <dbReference type="ARBA" id="ARBA00022729"/>
    </source>
</evidence>
<feature type="domain" description="DUF5979" evidence="10">
    <location>
        <begin position="647"/>
        <end position="747"/>
    </location>
</feature>
<keyword evidence="5" id="KW-0572">Peptidoglycan-anchor</keyword>
<evidence type="ECO:0000313" key="11">
    <source>
        <dbReference type="EMBL" id="EFG46477.1"/>
    </source>
</evidence>
<evidence type="ECO:0000313" key="12">
    <source>
        <dbReference type="Proteomes" id="UP000005714"/>
    </source>
</evidence>
<keyword evidence="7" id="KW-0472">Membrane</keyword>
<evidence type="ECO:0000256" key="6">
    <source>
        <dbReference type="SAM" id="MobiDB-lite"/>
    </source>
</evidence>
<feature type="domain" description="Collagen binding" evidence="9">
    <location>
        <begin position="178"/>
        <end position="301"/>
    </location>
</feature>
<keyword evidence="4 8" id="KW-0732">Signal</keyword>
<organism evidence="11 12">
    <name type="scientific">Brevibacterium mcbrellneri ATCC 49030</name>
    <dbReference type="NCBI Taxonomy" id="585530"/>
    <lineage>
        <taxon>Bacteria</taxon>
        <taxon>Bacillati</taxon>
        <taxon>Actinomycetota</taxon>
        <taxon>Actinomycetes</taxon>
        <taxon>Micrococcales</taxon>
        <taxon>Brevibacteriaceae</taxon>
        <taxon>Brevibacterium</taxon>
    </lineage>
</organism>
<dbReference type="OrthoDB" id="5056942at2"/>
<dbReference type="InterPro" id="IPR008456">
    <property type="entry name" value="Collagen-bd_dom"/>
</dbReference>
<accession>D4YQI9</accession>
<dbReference type="SUPFAM" id="SSF49401">
    <property type="entry name" value="Bacterial adhesins"/>
    <property type="match status" value="2"/>
</dbReference>
<dbReference type="Gene3D" id="2.60.40.1280">
    <property type="match status" value="1"/>
</dbReference>
<keyword evidence="7" id="KW-1133">Transmembrane helix</keyword>
<keyword evidence="12" id="KW-1185">Reference proteome</keyword>
<evidence type="ECO:0000256" key="7">
    <source>
        <dbReference type="SAM" id="Phobius"/>
    </source>
</evidence>
<comment type="subcellular location">
    <subcellularLocation>
        <location evidence="1">Secreted</location>
        <location evidence="1">Cell wall</location>
    </subcellularLocation>
</comment>
<reference evidence="11 12" key="1">
    <citation type="submission" date="2010-04" db="EMBL/GenBank/DDBJ databases">
        <authorList>
            <person name="Qin X."/>
            <person name="Bachman B."/>
            <person name="Battles P."/>
            <person name="Bell A."/>
            <person name="Bess C."/>
            <person name="Bickham C."/>
            <person name="Chaboub L."/>
            <person name="Chen D."/>
            <person name="Coyle M."/>
            <person name="Deiros D.R."/>
            <person name="Dinh H."/>
            <person name="Forbes L."/>
            <person name="Fowler G."/>
            <person name="Francisco L."/>
            <person name="Fu Q."/>
            <person name="Gubbala S."/>
            <person name="Hale W."/>
            <person name="Han Y."/>
            <person name="Hemphill L."/>
            <person name="Highlander S.K."/>
            <person name="Hirani K."/>
            <person name="Hogues M."/>
            <person name="Jackson L."/>
            <person name="Jakkamsetti A."/>
            <person name="Javaid M."/>
            <person name="Jiang H."/>
            <person name="Korchina V."/>
            <person name="Kovar C."/>
            <person name="Lara F."/>
            <person name="Lee S."/>
            <person name="Mata R."/>
            <person name="Mathew T."/>
            <person name="Moen C."/>
            <person name="Morales K."/>
            <person name="Munidasa M."/>
            <person name="Nazareth L."/>
            <person name="Ngo R."/>
            <person name="Nguyen L."/>
            <person name="Okwuonu G."/>
            <person name="Ongeri F."/>
            <person name="Patil S."/>
            <person name="Petrosino J."/>
            <person name="Pham C."/>
            <person name="Pham P."/>
            <person name="Pu L.-L."/>
            <person name="Puazo M."/>
            <person name="Raj R."/>
            <person name="Reid J."/>
            <person name="Rouhana J."/>
            <person name="Saada N."/>
            <person name="Shang Y."/>
            <person name="Simmons D."/>
            <person name="Thornton R."/>
            <person name="Warren J."/>
            <person name="Weissenberger G."/>
            <person name="Zhang J."/>
            <person name="Zhang L."/>
            <person name="Zhou C."/>
            <person name="Zhu D."/>
            <person name="Muzny D."/>
            <person name="Worley K."/>
            <person name="Gibbs R."/>
        </authorList>
    </citation>
    <scope>NUCLEOTIDE SEQUENCE [LARGE SCALE GENOMIC DNA]</scope>
    <source>
        <strain evidence="11 12">ATCC 49030</strain>
    </source>
</reference>
<evidence type="ECO:0000259" key="9">
    <source>
        <dbReference type="Pfam" id="PF05737"/>
    </source>
</evidence>